<keyword evidence="2" id="KW-0812">Transmembrane</keyword>
<keyword evidence="3" id="KW-0732">Signal</keyword>
<keyword evidence="2" id="KW-1133">Transmembrane helix</keyword>
<feature type="transmembrane region" description="Helical" evidence="2">
    <location>
        <begin position="390"/>
        <end position="409"/>
    </location>
</feature>
<evidence type="ECO:0000256" key="1">
    <source>
        <dbReference type="SAM" id="Coils"/>
    </source>
</evidence>
<reference evidence="4 5" key="1">
    <citation type="submission" date="2017-12" db="EMBL/GenBank/DDBJ databases">
        <title>Phylogenetic diversity of female urinary microbiome.</title>
        <authorList>
            <person name="Thomas-White K."/>
            <person name="Wolfe A.J."/>
        </authorList>
    </citation>
    <scope>NUCLEOTIDE SEQUENCE [LARGE SCALE GENOMIC DNA]</scope>
    <source>
        <strain evidence="4 5">UMB0912</strain>
    </source>
</reference>
<dbReference type="Proteomes" id="UP000235111">
    <property type="component" value="Unassembled WGS sequence"/>
</dbReference>
<evidence type="ECO:0000256" key="3">
    <source>
        <dbReference type="SAM" id="SignalP"/>
    </source>
</evidence>
<feature type="coiled-coil region" evidence="1">
    <location>
        <begin position="93"/>
        <end position="203"/>
    </location>
</feature>
<keyword evidence="2" id="KW-0472">Membrane</keyword>
<evidence type="ECO:0000313" key="5">
    <source>
        <dbReference type="Proteomes" id="UP000235111"/>
    </source>
</evidence>
<evidence type="ECO:0000256" key="2">
    <source>
        <dbReference type="SAM" id="Phobius"/>
    </source>
</evidence>
<keyword evidence="5" id="KW-1185">Reference proteome</keyword>
<dbReference type="EMBL" id="PKHC01000001">
    <property type="protein sequence ID" value="PKZ19172.1"/>
    <property type="molecule type" value="Genomic_DNA"/>
</dbReference>
<keyword evidence="1" id="KW-0175">Coiled coil</keyword>
<accession>A0ABX4SDH3</accession>
<sequence>MLNKKAIAAFAAGATLLSGFAFAAPAMAMRDNNPCKGRTVEWCTVRVQDAQGIYDTAYKAVNDPETGYLAKYNNALADYNAKLAARNTAFTTLNNLKAELHDAQGEAKTALEHKVAVAQDEYNAAESALTAAKTAKDNAEAELRQANAVLASDLADLNQKKDDLRDFVGPTEDEVKRALINKVRLAKMNLDNKDDELAVAKNKFNDAYKALVAAIAEYNARMDAFSAANGKLNAFLASGVNDSATETRLRDAADRAAAHLKRATVALAKAKAAYDDALAKDLAAVAAYNKALQTYKDVYNEAVAAGVNPALLPPVVTSDPLDPKVPAVPGLKHAYASAMSGKFGKEAKAAEAAAKKAQNTKASAQQNNNANGAAAGANGAAAAGLAKTGAAVAMAAVAASVLAGMGAALRKIRH</sequence>
<evidence type="ECO:0000313" key="4">
    <source>
        <dbReference type="EMBL" id="PKZ19172.1"/>
    </source>
</evidence>
<name>A0ABX4SDH3_9BIFI</name>
<feature type="chain" id="PRO_5045422645" evidence="3">
    <location>
        <begin position="24"/>
        <end position="414"/>
    </location>
</feature>
<protein>
    <submittedName>
        <fullName evidence="4">Uncharacterized protein</fullName>
    </submittedName>
</protein>
<organism evidence="4 5">
    <name type="scientific">Gardnerella leopoldii</name>
    <dbReference type="NCBI Taxonomy" id="2792978"/>
    <lineage>
        <taxon>Bacteria</taxon>
        <taxon>Bacillati</taxon>
        <taxon>Actinomycetota</taxon>
        <taxon>Actinomycetes</taxon>
        <taxon>Bifidobacteriales</taxon>
        <taxon>Bifidobacteriaceae</taxon>
        <taxon>Gardnerella</taxon>
    </lineage>
</organism>
<gene>
    <name evidence="4" type="ORF">CYJ59_01630</name>
</gene>
<feature type="signal peptide" evidence="3">
    <location>
        <begin position="1"/>
        <end position="23"/>
    </location>
</feature>
<dbReference type="RefSeq" id="WP_101885890.1">
    <property type="nucleotide sequence ID" value="NZ_JABUHC010000001.1"/>
</dbReference>
<proteinExistence type="predicted"/>
<comment type="caution">
    <text evidence="4">The sequence shown here is derived from an EMBL/GenBank/DDBJ whole genome shotgun (WGS) entry which is preliminary data.</text>
</comment>